<evidence type="ECO:0000313" key="2">
    <source>
        <dbReference type="Proteomes" id="UP001732700"/>
    </source>
</evidence>
<proteinExistence type="predicted"/>
<name>A0ACD5WLQ4_AVESA</name>
<accession>A0ACD5WLQ4</accession>
<reference evidence="1" key="1">
    <citation type="submission" date="2021-05" db="EMBL/GenBank/DDBJ databases">
        <authorList>
            <person name="Scholz U."/>
            <person name="Mascher M."/>
            <person name="Fiebig A."/>
        </authorList>
    </citation>
    <scope>NUCLEOTIDE SEQUENCE [LARGE SCALE GENOMIC DNA]</scope>
</reference>
<protein>
    <submittedName>
        <fullName evidence="1">Uncharacterized protein</fullName>
    </submittedName>
</protein>
<organism evidence="1 2">
    <name type="scientific">Avena sativa</name>
    <name type="common">Oat</name>
    <dbReference type="NCBI Taxonomy" id="4498"/>
    <lineage>
        <taxon>Eukaryota</taxon>
        <taxon>Viridiplantae</taxon>
        <taxon>Streptophyta</taxon>
        <taxon>Embryophyta</taxon>
        <taxon>Tracheophyta</taxon>
        <taxon>Spermatophyta</taxon>
        <taxon>Magnoliopsida</taxon>
        <taxon>Liliopsida</taxon>
        <taxon>Poales</taxon>
        <taxon>Poaceae</taxon>
        <taxon>BOP clade</taxon>
        <taxon>Pooideae</taxon>
        <taxon>Poodae</taxon>
        <taxon>Poeae</taxon>
        <taxon>Poeae Chloroplast Group 1 (Aveneae type)</taxon>
        <taxon>Aveninae</taxon>
        <taxon>Avena</taxon>
    </lineage>
</organism>
<dbReference type="EnsemblPlants" id="AVESA.00010b.r2.4CG1256030.1">
    <property type="protein sequence ID" value="AVESA.00010b.r2.4CG1256030.1.CDS"/>
    <property type="gene ID" value="AVESA.00010b.r2.4CG1256030"/>
</dbReference>
<keyword evidence="2" id="KW-1185">Reference proteome</keyword>
<evidence type="ECO:0000313" key="1">
    <source>
        <dbReference type="EnsemblPlants" id="AVESA.00010b.r2.4CG1256030.1.CDS"/>
    </source>
</evidence>
<reference evidence="1" key="2">
    <citation type="submission" date="2025-09" db="UniProtKB">
        <authorList>
            <consortium name="EnsemblPlants"/>
        </authorList>
    </citation>
    <scope>IDENTIFICATION</scope>
</reference>
<sequence length="367" mass="40990">MGDYACRCNFGRRGDGKSQKGCEPIMSLAEVIGTVSAISISAVLLIFTRMILERKKLRDLVKKNGGQLLKNIKIEIYKKEELDKITKNYSTIIGKGAFGEVYKGTTNENVQVAVKRSIAINKDREKDFANEIRIQSQMSHKYLVQLLGCCLETEVPMLVYEFVERGSLYDVLHGMNGNGRREPLSLQARLDIAICSADAFAYMHSQASQKILHGDVKSGNILLDDEFVPKVSDFGTSRLMSIKKDHTDWVIGDSSYIDPVYMKTGLLTEKSDVYSFGIVLLELITRKKARYDGNNSLPLNYVKASLDGSTGDMYDTEVLSSGQDVKCLGEIGLVAVQCLEIDVNGRPTMTDVAEKIRRCKSRWLQSH</sequence>
<dbReference type="Proteomes" id="UP001732700">
    <property type="component" value="Chromosome 4C"/>
</dbReference>